<comment type="caution">
    <text evidence="2">The sequence shown here is derived from an EMBL/GenBank/DDBJ whole genome shotgun (WGS) entry which is preliminary data.</text>
</comment>
<dbReference type="NCBIfam" id="NF033550">
    <property type="entry name" value="transpos_ISL3"/>
    <property type="match status" value="1"/>
</dbReference>
<dbReference type="PANTHER" id="PTHR33498:SF1">
    <property type="entry name" value="TRANSPOSASE FOR INSERTION SEQUENCE ELEMENT IS1557"/>
    <property type="match status" value="1"/>
</dbReference>
<dbReference type="Pfam" id="PF01610">
    <property type="entry name" value="DDE_Tnp_ISL3"/>
    <property type="match status" value="2"/>
</dbReference>
<feature type="domain" description="Transposase IS204/IS1001/IS1096/IS1165 DDE" evidence="1">
    <location>
        <begin position="15"/>
        <end position="101"/>
    </location>
</feature>
<keyword evidence="3" id="KW-1185">Reference proteome</keyword>
<dbReference type="InterPro" id="IPR047951">
    <property type="entry name" value="Transpos_ISL3"/>
</dbReference>
<evidence type="ECO:0000313" key="2">
    <source>
        <dbReference type="EMBL" id="GAA5501218.1"/>
    </source>
</evidence>
<reference evidence="2 3" key="1">
    <citation type="submission" date="2024-02" db="EMBL/GenBank/DDBJ databases">
        <title>Deinococcus xinjiangensis NBRC 107630.</title>
        <authorList>
            <person name="Ichikawa N."/>
            <person name="Katano-Makiyama Y."/>
            <person name="Hidaka K."/>
        </authorList>
    </citation>
    <scope>NUCLEOTIDE SEQUENCE [LARGE SCALE GENOMIC DNA]</scope>
    <source>
        <strain evidence="2 3">NBRC 107630</strain>
    </source>
</reference>
<evidence type="ECO:0000313" key="3">
    <source>
        <dbReference type="Proteomes" id="UP001458946"/>
    </source>
</evidence>
<proteinExistence type="predicted"/>
<protein>
    <submittedName>
        <fullName evidence="2">ISL3 family transposase ISAzs8</fullName>
    </submittedName>
</protein>
<feature type="domain" description="Transposase IS204/IS1001/IS1096/IS1165 DDE" evidence="1">
    <location>
        <begin position="257"/>
        <end position="379"/>
    </location>
</feature>
<gene>
    <name evidence="2" type="ORF">Dxin01_00950</name>
</gene>
<dbReference type="EMBL" id="BAABRN010000007">
    <property type="protein sequence ID" value="GAA5501218.1"/>
    <property type="molecule type" value="Genomic_DNA"/>
</dbReference>
<dbReference type="PANTHER" id="PTHR33498">
    <property type="entry name" value="TRANSPOSASE FOR INSERTION SEQUENCE ELEMENT IS1557"/>
    <property type="match status" value="1"/>
</dbReference>
<dbReference type="InterPro" id="IPR002560">
    <property type="entry name" value="Transposase_DDE"/>
</dbReference>
<dbReference type="Proteomes" id="UP001458946">
    <property type="component" value="Unassembled WGS sequence"/>
</dbReference>
<organism evidence="2 3">
    <name type="scientific">Deinococcus xinjiangensis</name>
    <dbReference type="NCBI Taxonomy" id="457454"/>
    <lineage>
        <taxon>Bacteria</taxon>
        <taxon>Thermotogati</taxon>
        <taxon>Deinococcota</taxon>
        <taxon>Deinococci</taxon>
        <taxon>Deinococcales</taxon>
        <taxon>Deinococcaceae</taxon>
        <taxon>Deinococcus</taxon>
    </lineage>
</organism>
<accession>A0ABP9VD56</accession>
<sequence>MKTQPLPNTWTPRVLGVDDWAIRKGQTYGTILIDLEKHQVIDVLKDRSTTVLRDWLKAHPGIEIITRDRASDYSRAVTDAAPKALQIADRWHLLCNLSGLVREWILRERTKWKEVIGIVKSQLREPENPSKAGRKTGEGRRQQYREVMLLGKTGGTYKEIAAQTGVPYATVRWWLRGDGSPDDRRPLTEPHRDKIKMCWTAGVDSSLEILRQLKEMGYTGSVDPVRRMLYHLDLEQGLQGRSVPARQRAHRRDFNTTALTRLLTMPKSFLADKDQQFMTLVCAGDKEIAAGYTLVQRFRNMFLNLSVDNKMNLQSWLSEAAQSTIVELRQFAASVERDFGAISAALTMHWSNAQTEGQVNKLKLTKRRHFGRASFELLRRCVLLA</sequence>
<name>A0ABP9VD56_9DEIO</name>
<evidence type="ECO:0000259" key="1">
    <source>
        <dbReference type="Pfam" id="PF01610"/>
    </source>
</evidence>